<feature type="region of interest" description="Disordered" evidence="1">
    <location>
        <begin position="95"/>
        <end position="120"/>
    </location>
</feature>
<organism evidence="2 3">
    <name type="scientific">Planctopirus hydrillae</name>
    <dbReference type="NCBI Taxonomy" id="1841610"/>
    <lineage>
        <taxon>Bacteria</taxon>
        <taxon>Pseudomonadati</taxon>
        <taxon>Planctomycetota</taxon>
        <taxon>Planctomycetia</taxon>
        <taxon>Planctomycetales</taxon>
        <taxon>Planctomycetaceae</taxon>
        <taxon>Planctopirus</taxon>
    </lineage>
</organism>
<dbReference type="SUPFAM" id="SSF49478">
    <property type="entry name" value="Cna protein B-type domain"/>
    <property type="match status" value="1"/>
</dbReference>
<proteinExistence type="predicted"/>
<comment type="caution">
    <text evidence="2">The sequence shown here is derived from an EMBL/GenBank/DDBJ whole genome shotgun (WGS) entry which is preliminary data.</text>
</comment>
<evidence type="ECO:0000256" key="1">
    <source>
        <dbReference type="SAM" id="MobiDB-lite"/>
    </source>
</evidence>
<name>A0A1C3E9Z9_9PLAN</name>
<keyword evidence="3" id="KW-1185">Reference proteome</keyword>
<sequence>MRNLALLVCPLAIVLTLGCGGGSDKFKAQRPKTVPAQGVVTYNGEPLAGAIVIFVPPTGGTAASSATNASGQFDAKAFPPDPGAVPGTYKVTVTKNAPMPEAPSTPASHDSPAIPEAKPVSLVPAKYTDAKKTPLTVTLDEKGNTDIKLELKAD</sequence>
<dbReference type="Gene3D" id="2.60.40.1120">
    <property type="entry name" value="Carboxypeptidase-like, regulatory domain"/>
    <property type="match status" value="1"/>
</dbReference>
<evidence type="ECO:0008006" key="4">
    <source>
        <dbReference type="Google" id="ProtNLM"/>
    </source>
</evidence>
<dbReference type="RefSeq" id="WP_068849045.1">
    <property type="nucleotide sequence ID" value="NZ_LYDR01000116.1"/>
</dbReference>
<dbReference type="AlphaFoldDB" id="A0A1C3E9Z9"/>
<evidence type="ECO:0000313" key="3">
    <source>
        <dbReference type="Proteomes" id="UP000094828"/>
    </source>
</evidence>
<evidence type="ECO:0000313" key="2">
    <source>
        <dbReference type="EMBL" id="ODA30066.1"/>
    </source>
</evidence>
<dbReference type="PROSITE" id="PS51257">
    <property type="entry name" value="PROKAR_LIPOPROTEIN"/>
    <property type="match status" value="1"/>
</dbReference>
<accession>A0A1C3E9Z9</accession>
<protein>
    <recommendedName>
        <fullName evidence="4">Carboxypeptidase regulatory-like domain-containing protein</fullName>
    </recommendedName>
</protein>
<dbReference type="EMBL" id="LYDR01000116">
    <property type="protein sequence ID" value="ODA30066.1"/>
    <property type="molecule type" value="Genomic_DNA"/>
</dbReference>
<gene>
    <name evidence="2" type="ORF">A6X21_06950</name>
</gene>
<dbReference type="OrthoDB" id="291697at2"/>
<reference evidence="2 3" key="1">
    <citation type="submission" date="2016-05" db="EMBL/GenBank/DDBJ databases">
        <title>Genomic and physiological characterization of Planctopirus sp. isolated from fresh water lake.</title>
        <authorList>
            <person name="Subhash Y."/>
            <person name="Ramana C."/>
        </authorList>
    </citation>
    <scope>NUCLEOTIDE SEQUENCE [LARGE SCALE GENOMIC DNA]</scope>
    <source>
        <strain evidence="2 3">JC280</strain>
    </source>
</reference>
<dbReference type="Proteomes" id="UP000094828">
    <property type="component" value="Unassembled WGS sequence"/>
</dbReference>